<keyword evidence="10" id="KW-0443">Lipid metabolism</keyword>
<dbReference type="EC" id="4.1.2.27" evidence="14"/>
<keyword evidence="8" id="KW-0746">Sphingolipid metabolism</keyword>
<dbReference type="InterPro" id="IPR017438">
    <property type="entry name" value="ATP-NAD_kinase_N"/>
</dbReference>
<feature type="modified residue" description="N6-(pyridoxal phosphate)lysine" evidence="16">
    <location>
        <position position="800"/>
    </location>
</feature>
<dbReference type="Gene3D" id="6.10.140.2150">
    <property type="match status" value="1"/>
</dbReference>
<keyword evidence="7 16" id="KW-0663">Pyridoxal phosphate</keyword>
<comment type="caution">
    <text evidence="18">The sequence shown here is derived from an EMBL/GenBank/DDBJ whole genome shotgun (WGS) entry which is preliminary data.</text>
</comment>
<dbReference type="SUPFAM" id="SSF53383">
    <property type="entry name" value="PLP-dependent transferases"/>
    <property type="match status" value="1"/>
</dbReference>
<keyword evidence="6" id="KW-0256">Endoplasmic reticulum</keyword>
<dbReference type="PANTHER" id="PTHR42735">
    <property type="match status" value="1"/>
</dbReference>
<dbReference type="GO" id="GO:0030170">
    <property type="term" value="F:pyridoxal phosphate binding"/>
    <property type="evidence" value="ECO:0007669"/>
    <property type="project" value="InterPro"/>
</dbReference>
<evidence type="ECO:0000256" key="12">
    <source>
        <dbReference type="ARBA" id="ARBA00023239"/>
    </source>
</evidence>
<dbReference type="GO" id="GO:0005789">
    <property type="term" value="C:endoplasmic reticulum membrane"/>
    <property type="evidence" value="ECO:0007669"/>
    <property type="project" value="UniProtKB-SubCell"/>
</dbReference>
<gene>
    <name evidence="18" type="ORF">Fcan01_04885</name>
</gene>
<evidence type="ECO:0000313" key="18">
    <source>
        <dbReference type="EMBL" id="OXA58985.1"/>
    </source>
</evidence>
<comment type="similarity">
    <text evidence="13">Belongs to the group II decarboxylase family. Sphingosine-1-phosphate lyase subfamily.</text>
</comment>
<evidence type="ECO:0000256" key="3">
    <source>
        <dbReference type="ARBA" id="ARBA00004760"/>
    </source>
</evidence>
<dbReference type="Pfam" id="PF00781">
    <property type="entry name" value="DAGK_cat"/>
    <property type="match status" value="1"/>
</dbReference>
<dbReference type="InterPro" id="IPR015424">
    <property type="entry name" value="PyrdxlP-dep_Trfase"/>
</dbReference>
<dbReference type="Proteomes" id="UP000198287">
    <property type="component" value="Unassembled WGS sequence"/>
</dbReference>
<comment type="cofactor">
    <cofactor evidence="1 16">
        <name>pyridoxal 5'-phosphate</name>
        <dbReference type="ChEBI" id="CHEBI:597326"/>
    </cofactor>
</comment>
<dbReference type="Gene3D" id="2.60.200.40">
    <property type="match status" value="1"/>
</dbReference>
<dbReference type="FunFam" id="3.40.640.10:FF:000020">
    <property type="entry name" value="sphingosine-1-phosphate lyase 1"/>
    <property type="match status" value="1"/>
</dbReference>
<organism evidence="18 19">
    <name type="scientific">Folsomia candida</name>
    <name type="common">Springtail</name>
    <dbReference type="NCBI Taxonomy" id="158441"/>
    <lineage>
        <taxon>Eukaryota</taxon>
        <taxon>Metazoa</taxon>
        <taxon>Ecdysozoa</taxon>
        <taxon>Arthropoda</taxon>
        <taxon>Hexapoda</taxon>
        <taxon>Collembola</taxon>
        <taxon>Entomobryomorpha</taxon>
        <taxon>Isotomoidea</taxon>
        <taxon>Isotomidae</taxon>
        <taxon>Proisotominae</taxon>
        <taxon>Folsomia</taxon>
    </lineage>
</organism>
<dbReference type="PANTHER" id="PTHR42735:SF6">
    <property type="entry name" value="SPHINGOSINE-1-PHOSPHATE LYASE 1"/>
    <property type="match status" value="1"/>
</dbReference>
<evidence type="ECO:0000313" key="19">
    <source>
        <dbReference type="Proteomes" id="UP000198287"/>
    </source>
</evidence>
<sequence>MENCPETSTHLETQVFFCVTKKLRGPHHVVINHDVIQFCKESLKVLEEYRIADIFGIDIIPTNSSSLYICLFCYPRQKSTFCCGNFSTAQHRQKLRILIQVGGEGCSLAHNENIAWEWKRRVLVVLHNLYPRIDRIQLTSKRRILTIINPKSGKGNGITIFKKNVAPILQNCGIELELFITEREGHAKEKMKSLDFSTVNGVVTVGGDGILYEVINGFMSREDADDWSHIPFGVISSGSGNGLARSLAHASGESSDYLRDPVQSSMLAVARGNTVPINLVTVESDDTLTYAFLSYGMGLFGDIDIESERLRWMGERRYTLWAFHRILNLRKYPVTLTYTPLEADSEVSVEKEEFVLIHSSWTSHIGTNVNFSPTSVLGDGVLHLVYITEASRSQILNVLLSLEHGAFLNSKCVKYVKVKEFCIDAGDRDIPGNPTIDGELCHGKKMRIKISDKKLNGYQSFAMLDCLDNLRLRINRQFPYEPVVIVGGTAIAIHLLHYASQRVPSDGFYAGGKRALFSLLKKIPAVKRKVNEEVDKAQKTLYKDIANLYKDKNGECTFITKLSSEGRPLETVLAKVAEYLEMGNYAWKNGTVSGSVYHGGSELTQLNSEVYAMSTWTNPLHPDVFPGVVKMESEVVKMAANLFNGGPNTVGTITSGGSESIILAIKAYRDYGLAKGIIRPEMVVPVTAHAAFEKGAQLMQIKIRKVPITQETWTVDVKLMERMINGNTVMLVGSAPTFPYGCVDDMKAIGALGLKYDVPVHTDACLGGFLLAFMPYAGLPTPPFDFKVHGVTSISADTHKFGFAPKGSSVLLFNHKKFKHCQYFVTPNWPGGLYASPTIAGSRPGAIIVGCWATMLHFGLNGYTETTRKIVTTRRFIENKLRQITGIYVVGRPATSVIAFASKEFNIFRLMDFLKAQGWVLSALQFPSCIQFSLTFCQTAPGVAEKFVADVQQGVADILKNPLPDDETKGTAAIYGASQKIPDRTIVSDVAAMFLDALYDTTL</sequence>
<keyword evidence="11" id="KW-0472">Membrane</keyword>
<dbReference type="Gene3D" id="3.40.50.10330">
    <property type="entry name" value="Probable inorganic polyphosphate/atp-NAD kinase, domain 1"/>
    <property type="match status" value="1"/>
</dbReference>
<keyword evidence="19" id="KW-1185">Reference proteome</keyword>
<dbReference type="SUPFAM" id="SSF111331">
    <property type="entry name" value="NAD kinase/diacylglycerol kinase-like"/>
    <property type="match status" value="1"/>
</dbReference>
<dbReference type="InterPro" id="IPR015421">
    <property type="entry name" value="PyrdxlP-dep_Trfase_major"/>
</dbReference>
<evidence type="ECO:0000256" key="4">
    <source>
        <dbReference type="ARBA" id="ARBA00004991"/>
    </source>
</evidence>
<dbReference type="OrthoDB" id="3853857at2759"/>
<evidence type="ECO:0000259" key="17">
    <source>
        <dbReference type="PROSITE" id="PS50146"/>
    </source>
</evidence>
<dbReference type="InterPro" id="IPR050477">
    <property type="entry name" value="GrpII_AminoAcid_Decarb"/>
</dbReference>
<evidence type="ECO:0000256" key="9">
    <source>
        <dbReference type="ARBA" id="ARBA00022989"/>
    </source>
</evidence>
<evidence type="ECO:0000256" key="15">
    <source>
        <dbReference type="ARBA" id="ARBA00042568"/>
    </source>
</evidence>
<dbReference type="STRING" id="158441.A0A226EMS3"/>
<keyword evidence="5" id="KW-0812">Transmembrane</keyword>
<accession>A0A226EMS3</accession>
<dbReference type="GO" id="GO:0030149">
    <property type="term" value="P:sphingolipid catabolic process"/>
    <property type="evidence" value="ECO:0007669"/>
    <property type="project" value="TreeGrafter"/>
</dbReference>
<dbReference type="InterPro" id="IPR016064">
    <property type="entry name" value="NAD/diacylglycerol_kinase_sf"/>
</dbReference>
<name>A0A226EMS3_FOLCA</name>
<evidence type="ECO:0000256" key="5">
    <source>
        <dbReference type="ARBA" id="ARBA00022692"/>
    </source>
</evidence>
<dbReference type="InterPro" id="IPR001206">
    <property type="entry name" value="Diacylglycerol_kinase_cat_dom"/>
</dbReference>
<protein>
    <recommendedName>
        <fullName evidence="14">sphinganine-1-phosphate aldolase</fullName>
        <ecNumber evidence="14">4.1.2.27</ecNumber>
    </recommendedName>
    <alternativeName>
        <fullName evidence="15">Sphingosine-1-phosphate aldolase</fullName>
    </alternativeName>
</protein>
<dbReference type="PROSITE" id="PS50146">
    <property type="entry name" value="DAGK"/>
    <property type="match status" value="1"/>
</dbReference>
<evidence type="ECO:0000256" key="6">
    <source>
        <dbReference type="ARBA" id="ARBA00022824"/>
    </source>
</evidence>
<dbReference type="Pfam" id="PF00282">
    <property type="entry name" value="Pyridoxal_deC"/>
    <property type="match status" value="1"/>
</dbReference>
<dbReference type="FunFam" id="6.10.140.2150:FF:000001">
    <property type="entry name" value="Sphingosine-1-phosphate lyase 1"/>
    <property type="match status" value="1"/>
</dbReference>
<evidence type="ECO:0000256" key="2">
    <source>
        <dbReference type="ARBA" id="ARBA00004389"/>
    </source>
</evidence>
<dbReference type="InterPro" id="IPR015422">
    <property type="entry name" value="PyrdxlP-dep_Trfase_small"/>
</dbReference>
<feature type="domain" description="DAGKc" evidence="17">
    <location>
        <begin position="139"/>
        <end position="286"/>
    </location>
</feature>
<keyword evidence="12 18" id="KW-0456">Lyase</keyword>
<dbReference type="GO" id="GO:0016301">
    <property type="term" value="F:kinase activity"/>
    <property type="evidence" value="ECO:0007669"/>
    <property type="project" value="InterPro"/>
</dbReference>
<evidence type="ECO:0000256" key="16">
    <source>
        <dbReference type="PIRSR" id="PIRSR602129-50"/>
    </source>
</evidence>
<dbReference type="EMBL" id="LNIX01000002">
    <property type="protein sequence ID" value="OXA58985.1"/>
    <property type="molecule type" value="Genomic_DNA"/>
</dbReference>
<dbReference type="AlphaFoldDB" id="A0A226EMS3"/>
<dbReference type="GO" id="GO:0008117">
    <property type="term" value="F:sphinganine-1-phosphate aldolase activity"/>
    <property type="evidence" value="ECO:0007669"/>
    <property type="project" value="UniProtKB-EC"/>
</dbReference>
<evidence type="ECO:0000256" key="13">
    <source>
        <dbReference type="ARBA" id="ARBA00038302"/>
    </source>
</evidence>
<dbReference type="GO" id="GO:0019752">
    <property type="term" value="P:carboxylic acid metabolic process"/>
    <property type="evidence" value="ECO:0007669"/>
    <property type="project" value="InterPro"/>
</dbReference>
<dbReference type="Pfam" id="PF19279">
    <property type="entry name" value="YegS_C"/>
    <property type="match status" value="1"/>
</dbReference>
<keyword evidence="9" id="KW-1133">Transmembrane helix</keyword>
<evidence type="ECO:0000256" key="8">
    <source>
        <dbReference type="ARBA" id="ARBA00022919"/>
    </source>
</evidence>
<comment type="pathway">
    <text evidence="4">Sphingolipid metabolism.</text>
</comment>
<dbReference type="InterPro" id="IPR002129">
    <property type="entry name" value="PyrdxlP-dep_de-COase"/>
</dbReference>
<dbReference type="InterPro" id="IPR045540">
    <property type="entry name" value="YegS/DAGK_C"/>
</dbReference>
<evidence type="ECO:0000256" key="11">
    <source>
        <dbReference type="ARBA" id="ARBA00023136"/>
    </source>
</evidence>
<proteinExistence type="inferred from homology"/>
<dbReference type="Gene3D" id="3.40.640.10">
    <property type="entry name" value="Type I PLP-dependent aspartate aminotransferase-like (Major domain)"/>
    <property type="match status" value="1"/>
</dbReference>
<dbReference type="Gene3D" id="3.90.1150.10">
    <property type="entry name" value="Aspartate Aminotransferase, domain 1"/>
    <property type="match status" value="1"/>
</dbReference>
<comment type="subcellular location">
    <subcellularLocation>
        <location evidence="2">Endoplasmic reticulum membrane</location>
        <topology evidence="2">Single-pass membrane protein</topology>
    </subcellularLocation>
</comment>
<evidence type="ECO:0000256" key="1">
    <source>
        <dbReference type="ARBA" id="ARBA00001933"/>
    </source>
</evidence>
<dbReference type="SMART" id="SM00046">
    <property type="entry name" value="DAGKc"/>
    <property type="match status" value="1"/>
</dbReference>
<evidence type="ECO:0000256" key="10">
    <source>
        <dbReference type="ARBA" id="ARBA00023098"/>
    </source>
</evidence>
<comment type="pathway">
    <text evidence="3">Lipid metabolism; sphingolipid metabolism.</text>
</comment>
<evidence type="ECO:0000256" key="7">
    <source>
        <dbReference type="ARBA" id="ARBA00022898"/>
    </source>
</evidence>
<reference evidence="18 19" key="1">
    <citation type="submission" date="2015-12" db="EMBL/GenBank/DDBJ databases">
        <title>The genome of Folsomia candida.</title>
        <authorList>
            <person name="Faddeeva A."/>
            <person name="Derks M.F."/>
            <person name="Anvar Y."/>
            <person name="Smit S."/>
            <person name="Van Straalen N."/>
            <person name="Roelofs D."/>
        </authorList>
    </citation>
    <scope>NUCLEOTIDE SEQUENCE [LARGE SCALE GENOMIC DNA]</scope>
    <source>
        <strain evidence="18 19">VU population</strain>
        <tissue evidence="18">Whole body</tissue>
    </source>
</reference>
<evidence type="ECO:0000256" key="14">
    <source>
        <dbReference type="ARBA" id="ARBA00038965"/>
    </source>
</evidence>